<dbReference type="AlphaFoldDB" id="A0A1I8IM12"/>
<feature type="compositionally biased region" description="Low complexity" evidence="1">
    <location>
        <begin position="24"/>
        <end position="33"/>
    </location>
</feature>
<evidence type="ECO:0000313" key="3">
    <source>
        <dbReference type="Proteomes" id="UP000095280"/>
    </source>
</evidence>
<keyword evidence="2" id="KW-1133">Transmembrane helix</keyword>
<name>A0A1I8IM12_9PLAT</name>
<feature type="region of interest" description="Disordered" evidence="1">
    <location>
        <begin position="1"/>
        <end position="55"/>
    </location>
</feature>
<feature type="compositionally biased region" description="Acidic residues" evidence="1">
    <location>
        <begin position="74"/>
        <end position="86"/>
    </location>
</feature>
<evidence type="ECO:0000313" key="4">
    <source>
        <dbReference type="WBParaSite" id="maker-uti_cns_0013879-snap-gene-0.6-mRNA-1"/>
    </source>
</evidence>
<reference evidence="4" key="1">
    <citation type="submission" date="2016-11" db="UniProtKB">
        <authorList>
            <consortium name="WormBaseParasite"/>
        </authorList>
    </citation>
    <scope>IDENTIFICATION</scope>
</reference>
<dbReference type="Proteomes" id="UP000095280">
    <property type="component" value="Unplaced"/>
</dbReference>
<keyword evidence="2" id="KW-0472">Membrane</keyword>
<organism evidence="3 4">
    <name type="scientific">Macrostomum lignano</name>
    <dbReference type="NCBI Taxonomy" id="282301"/>
    <lineage>
        <taxon>Eukaryota</taxon>
        <taxon>Metazoa</taxon>
        <taxon>Spiralia</taxon>
        <taxon>Lophotrochozoa</taxon>
        <taxon>Platyhelminthes</taxon>
        <taxon>Rhabditophora</taxon>
        <taxon>Macrostomorpha</taxon>
        <taxon>Macrostomida</taxon>
        <taxon>Macrostomidae</taxon>
        <taxon>Macrostomum</taxon>
    </lineage>
</organism>
<proteinExistence type="predicted"/>
<keyword evidence="3" id="KW-1185">Reference proteome</keyword>
<evidence type="ECO:0000256" key="1">
    <source>
        <dbReference type="SAM" id="MobiDB-lite"/>
    </source>
</evidence>
<feature type="compositionally biased region" description="Low complexity" evidence="1">
    <location>
        <begin position="1"/>
        <end position="11"/>
    </location>
</feature>
<keyword evidence="2" id="KW-0812">Transmembrane</keyword>
<accession>A0A1I8IM12</accession>
<feature type="region of interest" description="Disordered" evidence="1">
    <location>
        <begin position="71"/>
        <end position="109"/>
    </location>
</feature>
<sequence>MNGGSSNNSSGKSTNLPLIEFSHASSDSAAANGDNGGIVEQSNARSPNGIFANNFLGPEEAANMKDLALSSDNAENDSDSADEEDELFSRKTTGSGGGSGSRIEASDGAPASSNIVQRFSQQRHVFLGKCAVVVSIAAVIFVTLFFLIQAVFKKSAAGSGAKSRHVSVTTLASHAACSHITVEDVWIRGYPKMGIEGPLRLLDVNSDGILDIIVPFAS</sequence>
<evidence type="ECO:0000256" key="2">
    <source>
        <dbReference type="SAM" id="Phobius"/>
    </source>
</evidence>
<dbReference type="WBParaSite" id="maker-uti_cns_0013879-snap-gene-0.6-mRNA-1">
    <property type="protein sequence ID" value="maker-uti_cns_0013879-snap-gene-0.6-mRNA-1"/>
    <property type="gene ID" value="maker-uti_cns_0013879-snap-gene-0.6"/>
</dbReference>
<protein>
    <submittedName>
        <fullName evidence="4">VCBS repeat-containing protein</fullName>
    </submittedName>
</protein>
<feature type="transmembrane region" description="Helical" evidence="2">
    <location>
        <begin position="126"/>
        <end position="148"/>
    </location>
</feature>